<dbReference type="Pfam" id="PF01610">
    <property type="entry name" value="DDE_Tnp_ISL3"/>
    <property type="match status" value="1"/>
</dbReference>
<dbReference type="eggNOG" id="COG3464">
    <property type="taxonomic scope" value="Bacteria"/>
</dbReference>
<comment type="caution">
    <text evidence="2">The sequence shown here is derived from an EMBL/GenBank/DDBJ whole genome shotgun (WGS) entry which is preliminary data.</text>
</comment>
<feature type="domain" description="Transposase IS204/IS1001/IS1096/IS1165 DDE" evidence="1">
    <location>
        <begin position="1"/>
        <end position="61"/>
    </location>
</feature>
<evidence type="ECO:0000259" key="1">
    <source>
        <dbReference type="Pfam" id="PF01610"/>
    </source>
</evidence>
<reference evidence="2 3" key="1">
    <citation type="journal article" date="2011" name="J. Bacteriol.">
        <title>Genome sequence of the algicidal bacterium Kordia algicida OT-1.</title>
        <authorList>
            <person name="Lee H.S."/>
            <person name="Kang S.G."/>
            <person name="Kwon K.K."/>
            <person name="Lee J.H."/>
            <person name="Kim S.J."/>
        </authorList>
    </citation>
    <scope>NUCLEOTIDE SEQUENCE [LARGE SCALE GENOMIC DNA]</scope>
    <source>
        <strain evidence="2 3">OT-1</strain>
    </source>
</reference>
<organism evidence="2 3">
    <name type="scientific">Kordia algicida OT-1</name>
    <dbReference type="NCBI Taxonomy" id="391587"/>
    <lineage>
        <taxon>Bacteria</taxon>
        <taxon>Pseudomonadati</taxon>
        <taxon>Bacteroidota</taxon>
        <taxon>Flavobacteriia</taxon>
        <taxon>Flavobacteriales</taxon>
        <taxon>Flavobacteriaceae</taxon>
        <taxon>Kordia</taxon>
    </lineage>
</organism>
<dbReference type="HOGENOM" id="CLU_029608_3_1_10"/>
<dbReference type="Proteomes" id="UP000002945">
    <property type="component" value="Unassembled WGS sequence"/>
</dbReference>
<dbReference type="AlphaFoldDB" id="A9CUF3"/>
<dbReference type="InterPro" id="IPR002560">
    <property type="entry name" value="Transposase_DDE"/>
</dbReference>
<dbReference type="PANTHER" id="PTHR33498">
    <property type="entry name" value="TRANSPOSASE FOR INSERTION SEQUENCE ELEMENT IS1557"/>
    <property type="match status" value="1"/>
</dbReference>
<dbReference type="EMBL" id="ABIB01000029">
    <property type="protein sequence ID" value="EDP94122.1"/>
    <property type="molecule type" value="Genomic_DNA"/>
</dbReference>
<protein>
    <submittedName>
        <fullName evidence="2">Transposase</fullName>
    </submittedName>
</protein>
<evidence type="ECO:0000313" key="3">
    <source>
        <dbReference type="Proteomes" id="UP000002945"/>
    </source>
</evidence>
<gene>
    <name evidence="2" type="ORF">KAOT1_02211</name>
</gene>
<dbReference type="InterPro" id="IPR047951">
    <property type="entry name" value="Transpos_ISL3"/>
</dbReference>
<keyword evidence="3" id="KW-1185">Reference proteome</keyword>
<accession>A9CUF3</accession>
<sequence length="68" mass="7506">MNSGIKEVISFAKGVIADYDAIKNAVNLPWNNGPVEGSVNKLKTLKRQMYGRASSELLKRRLVLNNSS</sequence>
<proteinExistence type="predicted"/>
<name>A9CUF3_9FLAO</name>
<dbReference type="PANTHER" id="PTHR33498:SF1">
    <property type="entry name" value="TRANSPOSASE FOR INSERTION SEQUENCE ELEMENT IS1557"/>
    <property type="match status" value="1"/>
</dbReference>
<evidence type="ECO:0000313" key="2">
    <source>
        <dbReference type="EMBL" id="EDP94122.1"/>
    </source>
</evidence>
<dbReference type="RefSeq" id="WP_007093016.1">
    <property type="nucleotide sequence ID" value="NZ_CP142125.1"/>
</dbReference>